<sequence length="97" mass="10968">MSNKKTATTKTNDTTTNDTITNDNNAITNLAKGHLIPIINVEVGETDMASKILLKLKAIKKDDDYNVNEGRPLDNFSEEYSEWCEENDSNKYENPEQ</sequence>
<reference evidence="2" key="1">
    <citation type="submission" date="2021-06" db="EMBL/GenBank/DDBJ databases">
        <authorList>
            <person name="Kallberg Y."/>
            <person name="Tangrot J."/>
            <person name="Rosling A."/>
        </authorList>
    </citation>
    <scope>NUCLEOTIDE SEQUENCE</scope>
    <source>
        <strain evidence="2">FL966</strain>
    </source>
</reference>
<organism evidence="2 3">
    <name type="scientific">Cetraspora pellucida</name>
    <dbReference type="NCBI Taxonomy" id="1433469"/>
    <lineage>
        <taxon>Eukaryota</taxon>
        <taxon>Fungi</taxon>
        <taxon>Fungi incertae sedis</taxon>
        <taxon>Mucoromycota</taxon>
        <taxon>Glomeromycotina</taxon>
        <taxon>Glomeromycetes</taxon>
        <taxon>Diversisporales</taxon>
        <taxon>Gigasporaceae</taxon>
        <taxon>Cetraspora</taxon>
    </lineage>
</organism>
<gene>
    <name evidence="2" type="ORF">CPELLU_LOCUS2681</name>
</gene>
<feature type="region of interest" description="Disordered" evidence="1">
    <location>
        <begin position="66"/>
        <end position="97"/>
    </location>
</feature>
<comment type="caution">
    <text evidence="2">The sequence shown here is derived from an EMBL/GenBank/DDBJ whole genome shotgun (WGS) entry which is preliminary data.</text>
</comment>
<feature type="region of interest" description="Disordered" evidence="1">
    <location>
        <begin position="1"/>
        <end position="23"/>
    </location>
</feature>
<evidence type="ECO:0000256" key="1">
    <source>
        <dbReference type="SAM" id="MobiDB-lite"/>
    </source>
</evidence>
<protein>
    <submittedName>
        <fullName evidence="2">4229_t:CDS:1</fullName>
    </submittedName>
</protein>
<keyword evidence="3" id="KW-1185">Reference proteome</keyword>
<accession>A0A9N9F2G5</accession>
<feature type="compositionally biased region" description="Acidic residues" evidence="1">
    <location>
        <begin position="76"/>
        <end position="87"/>
    </location>
</feature>
<feature type="compositionally biased region" description="Basic and acidic residues" evidence="1">
    <location>
        <begin position="88"/>
        <end position="97"/>
    </location>
</feature>
<evidence type="ECO:0000313" key="2">
    <source>
        <dbReference type="EMBL" id="CAG8505920.1"/>
    </source>
</evidence>
<dbReference type="OrthoDB" id="2439441at2759"/>
<dbReference type="Proteomes" id="UP000789759">
    <property type="component" value="Unassembled WGS sequence"/>
</dbReference>
<dbReference type="EMBL" id="CAJVQA010001191">
    <property type="protein sequence ID" value="CAG8505920.1"/>
    <property type="molecule type" value="Genomic_DNA"/>
</dbReference>
<proteinExistence type="predicted"/>
<evidence type="ECO:0000313" key="3">
    <source>
        <dbReference type="Proteomes" id="UP000789759"/>
    </source>
</evidence>
<name>A0A9N9F2G5_9GLOM</name>
<dbReference type="AlphaFoldDB" id="A0A9N9F2G5"/>